<gene>
    <name evidence="1" type="ORF">ACE41H_21400</name>
</gene>
<sequence>MNRRNIALQGVARLASDRAAELNPHNPIMGRFETHVNAKEWVIKSPDGEVFRCRNLMNWLREHEDLLDGTVKNAFTGLCAIKRSMSGASKRNNRVWKGWTVIDWGD</sequence>
<accession>A0ABV5B1N0</accession>
<dbReference type="RefSeq" id="WP_375357594.1">
    <property type="nucleotide sequence ID" value="NZ_JBHHMI010000029.1"/>
</dbReference>
<evidence type="ECO:0000313" key="1">
    <source>
        <dbReference type="EMBL" id="MFB5269321.1"/>
    </source>
</evidence>
<evidence type="ECO:0000313" key="2">
    <source>
        <dbReference type="Proteomes" id="UP001580346"/>
    </source>
</evidence>
<dbReference type="Proteomes" id="UP001580346">
    <property type="component" value="Unassembled WGS sequence"/>
</dbReference>
<proteinExistence type="predicted"/>
<comment type="caution">
    <text evidence="1">The sequence shown here is derived from an EMBL/GenBank/DDBJ whole genome shotgun (WGS) entry which is preliminary data.</text>
</comment>
<dbReference type="EMBL" id="JBHHMI010000029">
    <property type="protein sequence ID" value="MFB5269321.1"/>
    <property type="molecule type" value="Genomic_DNA"/>
</dbReference>
<reference evidence="1 2" key="1">
    <citation type="submission" date="2024-09" db="EMBL/GenBank/DDBJ databases">
        <title>Paenibacillus zeirhizospherea sp. nov., isolated from surface of the maize (Zea mays) roots in a horticulture field, Hungary.</title>
        <authorList>
            <person name="Marton D."/>
            <person name="Farkas M."/>
            <person name="Bedics A."/>
            <person name="Toth E."/>
            <person name="Tancsics A."/>
            <person name="Boka K."/>
            <person name="Maroti G."/>
            <person name="Kriszt B."/>
            <person name="Cserhati M."/>
        </authorList>
    </citation>
    <scope>NUCLEOTIDE SEQUENCE [LARGE SCALE GENOMIC DNA]</scope>
    <source>
        <strain evidence="1 2">KCTC 33519</strain>
    </source>
</reference>
<organism evidence="1 2">
    <name type="scientific">Paenibacillus enshidis</name>
    <dbReference type="NCBI Taxonomy" id="1458439"/>
    <lineage>
        <taxon>Bacteria</taxon>
        <taxon>Bacillati</taxon>
        <taxon>Bacillota</taxon>
        <taxon>Bacilli</taxon>
        <taxon>Bacillales</taxon>
        <taxon>Paenibacillaceae</taxon>
        <taxon>Paenibacillus</taxon>
    </lineage>
</organism>
<keyword evidence="2" id="KW-1185">Reference proteome</keyword>
<name>A0ABV5B1N0_9BACL</name>
<protein>
    <submittedName>
        <fullName evidence="1">Uncharacterized protein</fullName>
    </submittedName>
</protein>